<evidence type="ECO:0000313" key="6">
    <source>
        <dbReference type="Proteomes" id="UP000494206"/>
    </source>
</evidence>
<dbReference type="InterPro" id="IPR050333">
    <property type="entry name" value="SLRP"/>
</dbReference>
<feature type="transmembrane region" description="Helical" evidence="3">
    <location>
        <begin position="559"/>
        <end position="584"/>
    </location>
</feature>
<dbReference type="Gene3D" id="3.80.10.10">
    <property type="entry name" value="Ribonuclease Inhibitor"/>
    <property type="match status" value="2"/>
</dbReference>
<feature type="chain" id="PRO_5035740348" evidence="4">
    <location>
        <begin position="16"/>
        <end position="590"/>
    </location>
</feature>
<evidence type="ECO:0000256" key="2">
    <source>
        <dbReference type="ARBA" id="ARBA00022737"/>
    </source>
</evidence>
<dbReference type="SMART" id="SM00369">
    <property type="entry name" value="LRR_TYP"/>
    <property type="match status" value="7"/>
</dbReference>
<organism evidence="5 6">
    <name type="scientific">Caenorhabditis bovis</name>
    <dbReference type="NCBI Taxonomy" id="2654633"/>
    <lineage>
        <taxon>Eukaryota</taxon>
        <taxon>Metazoa</taxon>
        <taxon>Ecdysozoa</taxon>
        <taxon>Nematoda</taxon>
        <taxon>Chromadorea</taxon>
        <taxon>Rhabditida</taxon>
        <taxon>Rhabditina</taxon>
        <taxon>Rhabditomorpha</taxon>
        <taxon>Rhabditoidea</taxon>
        <taxon>Rhabditidae</taxon>
        <taxon>Peloderinae</taxon>
        <taxon>Caenorhabditis</taxon>
    </lineage>
</organism>
<keyword evidence="2" id="KW-0677">Repeat</keyword>
<proteinExistence type="predicted"/>
<evidence type="ECO:0000256" key="3">
    <source>
        <dbReference type="SAM" id="Phobius"/>
    </source>
</evidence>
<reference evidence="5 6" key="1">
    <citation type="submission" date="2020-04" db="EMBL/GenBank/DDBJ databases">
        <authorList>
            <person name="Laetsch R D."/>
            <person name="Stevens L."/>
            <person name="Kumar S."/>
            <person name="Blaxter L. M."/>
        </authorList>
    </citation>
    <scope>NUCLEOTIDE SEQUENCE [LARGE SCALE GENOMIC DNA]</scope>
</reference>
<name>A0A8S1F0E2_9PELO</name>
<protein>
    <submittedName>
        <fullName evidence="5">Uncharacterized protein</fullName>
    </submittedName>
</protein>
<dbReference type="InterPro" id="IPR032675">
    <property type="entry name" value="LRR_dom_sf"/>
</dbReference>
<dbReference type="EMBL" id="CADEPM010000006">
    <property type="protein sequence ID" value="CAB3407079.1"/>
    <property type="molecule type" value="Genomic_DNA"/>
</dbReference>
<evidence type="ECO:0000313" key="5">
    <source>
        <dbReference type="EMBL" id="CAB3407079.1"/>
    </source>
</evidence>
<keyword evidence="3" id="KW-1133">Transmembrane helix</keyword>
<accession>A0A8S1F0E2</accession>
<feature type="signal peptide" evidence="4">
    <location>
        <begin position="1"/>
        <end position="15"/>
    </location>
</feature>
<keyword evidence="6" id="KW-1185">Reference proteome</keyword>
<comment type="caution">
    <text evidence="5">The sequence shown here is derived from an EMBL/GenBank/DDBJ whole genome shotgun (WGS) entry which is preliminary data.</text>
</comment>
<dbReference type="AlphaFoldDB" id="A0A8S1F0E2"/>
<keyword evidence="4" id="KW-0732">Signal</keyword>
<dbReference type="InterPro" id="IPR001611">
    <property type="entry name" value="Leu-rich_rpt"/>
</dbReference>
<dbReference type="SUPFAM" id="SSF52058">
    <property type="entry name" value="L domain-like"/>
    <property type="match status" value="1"/>
</dbReference>
<dbReference type="PANTHER" id="PTHR45712">
    <property type="entry name" value="AGAP008170-PA"/>
    <property type="match status" value="1"/>
</dbReference>
<gene>
    <name evidence="5" type="ORF">CBOVIS_LOCUS9059</name>
</gene>
<evidence type="ECO:0000256" key="4">
    <source>
        <dbReference type="SAM" id="SignalP"/>
    </source>
</evidence>
<dbReference type="InterPro" id="IPR003591">
    <property type="entry name" value="Leu-rich_rpt_typical-subtyp"/>
</dbReference>
<dbReference type="PANTHER" id="PTHR45712:SF22">
    <property type="entry name" value="INSULIN-LIKE GROWTH FACTOR-BINDING PROTEIN COMPLEX ACID LABILE SUBUNIT"/>
    <property type="match status" value="1"/>
</dbReference>
<sequence>MMPLLILILTPLSTAEPCKPIHAQAHGVNLVCCSLNQSLIPSCEYSSLCRDICTCSLTISRDLDCIQSSNSITEPYEWKDHQPNSVPLECNKPNLPNAEAPYSIMVENADGSAAYNFLLGACNANVTSITFQDYNQLFDTIDFSACFPNLMSFQIVLLQRKQAIFTKSLKSLQNLDTLSLVNIDFEFWHQTPAFSDKITYLHVENSSMSEIPKWLAKCGQLKTVYLKNTRASSLTAFAQLPRVRFLKLSHNLFANLHHHVFASPDLIHVDLSENRIGTLATHTFAKCTEIRVMDLSGNPIKMLSYKSFAKNSKLKWLKLSRTNITNLTPDHFHGLTSLKTLSMSKVPLQSISNYAFLPLKSLRYLDLDSCNLTRIPHAVTFNCHLTRLNVANNLFHRSSSLPPEVLSVLSGLAQLRLDGNPLTEFPPSLLLISRENMRLLRHLLHTSMTLPMWSMEPCTPYYWAMHITNRTTTLRSFLAQYDETKMKKRGFGYCKDQFEWIMEQMDIYRELEKTNGCTTQRRLRSSHNFQKETTTIKPEVLSHKIDNIYEPHFQTIPQLLLASLIGNLLLIFTLLICLCMACACNSSKRE</sequence>
<keyword evidence="3" id="KW-0472">Membrane</keyword>
<keyword evidence="3" id="KW-0812">Transmembrane</keyword>
<dbReference type="OrthoDB" id="635273at2759"/>
<dbReference type="Proteomes" id="UP000494206">
    <property type="component" value="Unassembled WGS sequence"/>
</dbReference>
<evidence type="ECO:0000256" key="1">
    <source>
        <dbReference type="ARBA" id="ARBA00022614"/>
    </source>
</evidence>
<dbReference type="Pfam" id="PF13855">
    <property type="entry name" value="LRR_8"/>
    <property type="match status" value="2"/>
</dbReference>
<keyword evidence="1" id="KW-0433">Leucine-rich repeat</keyword>